<dbReference type="AlphaFoldDB" id="A0A0M1VVQ7"/>
<dbReference type="HOGENOM" id="CLU_088869_0_0_0"/>
<dbReference type="RefSeq" id="WP_005911396.1">
    <property type="nucleotide sequence ID" value="NZ_KQ235733.1"/>
</dbReference>
<comment type="caution">
    <text evidence="5">The sequence shown here is derived from an EMBL/GenBank/DDBJ whole genome shotgun (WGS) entry which is preliminary data.</text>
</comment>
<protein>
    <submittedName>
        <fullName evidence="5">Ethanolamine utilization protein EutJ family protein</fullName>
    </submittedName>
</protein>
<dbReference type="GO" id="GO:0051301">
    <property type="term" value="P:cell division"/>
    <property type="evidence" value="ECO:0007669"/>
    <property type="project" value="InterPro"/>
</dbReference>
<dbReference type="NCBIfam" id="NF011660">
    <property type="entry name" value="PRK15080.1"/>
    <property type="match status" value="1"/>
</dbReference>
<proteinExistence type="inferred from homology"/>
<dbReference type="InterPro" id="IPR018181">
    <property type="entry name" value="Heat_shock_70_CS"/>
</dbReference>
<comment type="similarity">
    <text evidence="1">Belongs to the heat shock protein 70 family.</text>
</comment>
<dbReference type="GO" id="GO:0140662">
    <property type="term" value="F:ATP-dependent protein folding chaperone"/>
    <property type="evidence" value="ECO:0007669"/>
    <property type="project" value="InterPro"/>
</dbReference>
<accession>A0A0M1VVQ7</accession>
<dbReference type="GO" id="GO:0005524">
    <property type="term" value="F:ATP binding"/>
    <property type="evidence" value="ECO:0007669"/>
    <property type="project" value="UniProtKB-KW"/>
</dbReference>
<name>A0A0M1VVQ7_FUSVC</name>
<evidence type="ECO:0000259" key="4">
    <source>
        <dbReference type="SMART" id="SM00842"/>
    </source>
</evidence>
<keyword evidence="2" id="KW-0547">Nucleotide-binding</keyword>
<evidence type="ECO:0000256" key="2">
    <source>
        <dbReference type="ARBA" id="ARBA00022741"/>
    </source>
</evidence>
<evidence type="ECO:0000313" key="5">
    <source>
        <dbReference type="EMBL" id="EEO40770.1"/>
    </source>
</evidence>
<reference evidence="5 6" key="1">
    <citation type="submission" date="2011-10" db="EMBL/GenBank/DDBJ databases">
        <title>The Genome Sequence of Fusobacterium sp. 4_1_13.</title>
        <authorList>
            <consortium name="The Broad Institute Genome Sequencing Platform"/>
            <person name="Earl A."/>
            <person name="Ward D."/>
            <person name="Feldgarden M."/>
            <person name="Gevers D."/>
            <person name="Strauss J."/>
            <person name="Ambrose C."/>
            <person name="Allen-Vercoe E."/>
            <person name="Young S.K."/>
            <person name="Zeng Q."/>
            <person name="Gargeya S."/>
            <person name="Fitzgerald M."/>
            <person name="Haas B."/>
            <person name="Abouelleil A."/>
            <person name="Alvarado L."/>
            <person name="Arachchi H.M."/>
            <person name="Berlin A."/>
            <person name="Brown A."/>
            <person name="Chapman S.B."/>
            <person name="Chen Z."/>
            <person name="Dunbar C."/>
            <person name="Freedman E."/>
            <person name="Gearin G."/>
            <person name="Goldberg J."/>
            <person name="Griggs A."/>
            <person name="Gujja S."/>
            <person name="Heiman D."/>
            <person name="Howarth C."/>
            <person name="Larson L."/>
            <person name="Lui A."/>
            <person name="MacDonald P.J."/>
            <person name="Montmayeur A."/>
            <person name="Murphy C."/>
            <person name="Neiman D."/>
            <person name="Pearson M."/>
            <person name="Priest M."/>
            <person name="Roberts A."/>
            <person name="Saif S."/>
            <person name="Shea T."/>
            <person name="Shenoy N."/>
            <person name="Sisk P."/>
            <person name="Stolte C."/>
            <person name="Sykes S."/>
            <person name="Wortman J."/>
            <person name="Nusbaum C."/>
            <person name="Birren B."/>
        </authorList>
    </citation>
    <scope>NUCLEOTIDE SEQUENCE [LARGE SCALE GENOMIC DNA]</scope>
    <source>
        <strain evidence="5 6">4_1_13</strain>
    </source>
</reference>
<dbReference type="InterPro" id="IPR013126">
    <property type="entry name" value="Hsp_70_fam"/>
</dbReference>
<dbReference type="InterPro" id="IPR013366">
    <property type="entry name" value="EutJ"/>
</dbReference>
<feature type="domain" description="SHS2" evidence="4">
    <location>
        <begin position="30"/>
        <end position="136"/>
    </location>
</feature>
<gene>
    <name evidence="5" type="ORF">FSCG_01483</name>
</gene>
<dbReference type="Proteomes" id="UP000004925">
    <property type="component" value="Unassembled WGS sequence"/>
</dbReference>
<dbReference type="Gene3D" id="3.30.420.40">
    <property type="match status" value="2"/>
</dbReference>
<dbReference type="PROSITE" id="PS00329">
    <property type="entry name" value="HSP70_2"/>
    <property type="match status" value="1"/>
</dbReference>
<dbReference type="EMBL" id="ACDE02000003">
    <property type="protein sequence ID" value="EEO40770.1"/>
    <property type="molecule type" value="Genomic_DNA"/>
</dbReference>
<dbReference type="eggNOG" id="COG4820">
    <property type="taxonomic scope" value="Bacteria"/>
</dbReference>
<dbReference type="InterPro" id="IPR043129">
    <property type="entry name" value="ATPase_NBD"/>
</dbReference>
<sequence>MNLDKVNKYIKEFEKTITKPKTNFDKSKFYVGVDLGTANIVITILDKNGKPVAGVTQRSRVVRDGIVVDFMGAISIVRKLKENLEEKLGIEITEAYTAIPPGVEQGSVKAIVNVIESAGIDVLKVADEPTAASYVLGITDGVVVDLGGGTTGISILEKGKVVFVADEPTGGTHMTLVLAGSYGVDFETAEDIKTDKKKEKEVFVQITPVLQKMASIVKKYIKDYNVKDVFLVGGACSFDGSEEIFKKELGLNIYKPYMPIYITPIGIALAGMKD</sequence>
<dbReference type="PANTHER" id="PTHR32432:SF3">
    <property type="entry name" value="ETHANOLAMINE UTILIZATION PROTEIN EUTJ"/>
    <property type="match status" value="1"/>
</dbReference>
<dbReference type="SUPFAM" id="SSF53067">
    <property type="entry name" value="Actin-like ATPase domain"/>
    <property type="match status" value="2"/>
</dbReference>
<dbReference type="PANTHER" id="PTHR32432">
    <property type="entry name" value="CELL DIVISION PROTEIN FTSA-RELATED"/>
    <property type="match status" value="1"/>
</dbReference>
<evidence type="ECO:0000256" key="1">
    <source>
        <dbReference type="ARBA" id="ARBA00007381"/>
    </source>
</evidence>
<keyword evidence="3" id="KW-0067">ATP-binding</keyword>
<evidence type="ECO:0000256" key="3">
    <source>
        <dbReference type="ARBA" id="ARBA00022840"/>
    </source>
</evidence>
<evidence type="ECO:0000313" key="6">
    <source>
        <dbReference type="Proteomes" id="UP000004925"/>
    </source>
</evidence>
<dbReference type="CDD" id="cd24047">
    <property type="entry name" value="ASKHA_NBD_EutJ"/>
    <property type="match status" value="1"/>
</dbReference>
<dbReference type="NCBIfam" id="TIGR02529">
    <property type="entry name" value="EutJ"/>
    <property type="match status" value="1"/>
</dbReference>
<dbReference type="InterPro" id="IPR050696">
    <property type="entry name" value="FtsA/MreB"/>
</dbReference>
<dbReference type="InterPro" id="IPR003494">
    <property type="entry name" value="SHS2_FtsA"/>
</dbReference>
<organism evidence="5 6">
    <name type="scientific">Fusobacterium vincentii 4_1_13</name>
    <dbReference type="NCBI Taxonomy" id="469606"/>
    <lineage>
        <taxon>Bacteria</taxon>
        <taxon>Fusobacteriati</taxon>
        <taxon>Fusobacteriota</taxon>
        <taxon>Fusobacteriia</taxon>
        <taxon>Fusobacteriales</taxon>
        <taxon>Fusobacteriaceae</taxon>
        <taxon>Fusobacterium</taxon>
    </lineage>
</organism>
<dbReference type="Pfam" id="PF00012">
    <property type="entry name" value="HSP70"/>
    <property type="match status" value="1"/>
</dbReference>
<dbReference type="SMART" id="SM00842">
    <property type="entry name" value="FtsA"/>
    <property type="match status" value="1"/>
</dbReference>